<proteinExistence type="inferred from homology"/>
<reference evidence="11" key="2">
    <citation type="submission" date="2021-04" db="EMBL/GenBank/DDBJ databases">
        <authorList>
            <person name="Gilroy R."/>
        </authorList>
    </citation>
    <scope>NUCLEOTIDE SEQUENCE</scope>
    <source>
        <strain evidence="11">ChiBcec18-1249</strain>
    </source>
</reference>
<dbReference type="GO" id="GO:0022857">
    <property type="term" value="F:transmembrane transporter activity"/>
    <property type="evidence" value="ECO:0007669"/>
    <property type="project" value="TreeGrafter"/>
</dbReference>
<sequence>MKAYKTIMNGITKVEEFVLCVITVVVTAITFINVLSRYVFHSNFAWSEELVINVFILMIMLGCALCTRDGSMITLSLIFDNVGIMGKKVLTVIDTVVNLIFYGILIYTGFDKVADQISTGKETFSLGWPEWVFTILLPIGSIFLVLHAIEYMVDVLGNNAACVQPAETEGGKESV</sequence>
<dbReference type="InterPro" id="IPR055348">
    <property type="entry name" value="DctQ"/>
</dbReference>
<evidence type="ECO:0000313" key="11">
    <source>
        <dbReference type="EMBL" id="HJB12694.1"/>
    </source>
</evidence>
<organism evidence="11 12">
    <name type="scientific">Candidatus Oscillibacter excrementigallinarum</name>
    <dbReference type="NCBI Taxonomy" id="2838716"/>
    <lineage>
        <taxon>Bacteria</taxon>
        <taxon>Bacillati</taxon>
        <taxon>Bacillota</taxon>
        <taxon>Clostridia</taxon>
        <taxon>Eubacteriales</taxon>
        <taxon>Oscillospiraceae</taxon>
        <taxon>Oscillibacter</taxon>
    </lineage>
</organism>
<keyword evidence="4" id="KW-0997">Cell inner membrane</keyword>
<evidence type="ECO:0000256" key="3">
    <source>
        <dbReference type="ARBA" id="ARBA00022475"/>
    </source>
</evidence>
<dbReference type="InterPro" id="IPR007387">
    <property type="entry name" value="TRAP_DctQ"/>
</dbReference>
<keyword evidence="5 9" id="KW-0812">Transmembrane</keyword>
<name>A0A9D2RQR6_9FIRM</name>
<dbReference type="Pfam" id="PF04290">
    <property type="entry name" value="DctQ"/>
    <property type="match status" value="1"/>
</dbReference>
<evidence type="ECO:0000256" key="2">
    <source>
        <dbReference type="ARBA" id="ARBA00022448"/>
    </source>
</evidence>
<evidence type="ECO:0000256" key="8">
    <source>
        <dbReference type="ARBA" id="ARBA00038436"/>
    </source>
</evidence>
<keyword evidence="2" id="KW-0813">Transport</keyword>
<feature type="transmembrane region" description="Helical" evidence="9">
    <location>
        <begin position="17"/>
        <end position="38"/>
    </location>
</feature>
<evidence type="ECO:0000256" key="7">
    <source>
        <dbReference type="ARBA" id="ARBA00023136"/>
    </source>
</evidence>
<feature type="transmembrane region" description="Helical" evidence="9">
    <location>
        <begin position="130"/>
        <end position="149"/>
    </location>
</feature>
<accession>A0A9D2RQR6</accession>
<evidence type="ECO:0000256" key="4">
    <source>
        <dbReference type="ARBA" id="ARBA00022519"/>
    </source>
</evidence>
<protein>
    <submittedName>
        <fullName evidence="11">TRAP transporter small permease</fullName>
    </submittedName>
</protein>
<dbReference type="EMBL" id="DWZJ01000022">
    <property type="protein sequence ID" value="HJB12694.1"/>
    <property type="molecule type" value="Genomic_DNA"/>
</dbReference>
<evidence type="ECO:0000256" key="5">
    <source>
        <dbReference type="ARBA" id="ARBA00022692"/>
    </source>
</evidence>
<comment type="subcellular location">
    <subcellularLocation>
        <location evidence="1">Cell inner membrane</location>
        <topology evidence="1">Multi-pass membrane protein</topology>
    </subcellularLocation>
</comment>
<feature type="transmembrane region" description="Helical" evidence="9">
    <location>
        <begin position="89"/>
        <end position="110"/>
    </location>
</feature>
<evidence type="ECO:0000256" key="1">
    <source>
        <dbReference type="ARBA" id="ARBA00004429"/>
    </source>
</evidence>
<gene>
    <name evidence="11" type="ORF">H9787_03155</name>
</gene>
<comment type="similarity">
    <text evidence="8">Belongs to the TRAP transporter small permease family.</text>
</comment>
<feature type="transmembrane region" description="Helical" evidence="9">
    <location>
        <begin position="50"/>
        <end position="68"/>
    </location>
</feature>
<dbReference type="PANTHER" id="PTHR35011">
    <property type="entry name" value="2,3-DIKETO-L-GULONATE TRAP TRANSPORTER SMALL PERMEASE PROTEIN YIAM"/>
    <property type="match status" value="1"/>
</dbReference>
<evidence type="ECO:0000313" key="12">
    <source>
        <dbReference type="Proteomes" id="UP000823824"/>
    </source>
</evidence>
<evidence type="ECO:0000256" key="6">
    <source>
        <dbReference type="ARBA" id="ARBA00022989"/>
    </source>
</evidence>
<dbReference type="AlphaFoldDB" id="A0A9D2RQR6"/>
<keyword evidence="6 9" id="KW-1133">Transmembrane helix</keyword>
<keyword evidence="7 9" id="KW-0472">Membrane</keyword>
<evidence type="ECO:0000256" key="9">
    <source>
        <dbReference type="SAM" id="Phobius"/>
    </source>
</evidence>
<dbReference type="Proteomes" id="UP000823824">
    <property type="component" value="Unassembled WGS sequence"/>
</dbReference>
<dbReference type="PANTHER" id="PTHR35011:SF2">
    <property type="entry name" value="2,3-DIKETO-L-GULONATE TRAP TRANSPORTER SMALL PERMEASE PROTEIN YIAM"/>
    <property type="match status" value="1"/>
</dbReference>
<dbReference type="GO" id="GO:0005886">
    <property type="term" value="C:plasma membrane"/>
    <property type="evidence" value="ECO:0007669"/>
    <property type="project" value="UniProtKB-SubCell"/>
</dbReference>
<reference evidence="11" key="1">
    <citation type="journal article" date="2021" name="PeerJ">
        <title>Extensive microbial diversity within the chicken gut microbiome revealed by metagenomics and culture.</title>
        <authorList>
            <person name="Gilroy R."/>
            <person name="Ravi A."/>
            <person name="Getino M."/>
            <person name="Pursley I."/>
            <person name="Horton D.L."/>
            <person name="Alikhan N.F."/>
            <person name="Baker D."/>
            <person name="Gharbi K."/>
            <person name="Hall N."/>
            <person name="Watson M."/>
            <person name="Adriaenssens E.M."/>
            <person name="Foster-Nyarko E."/>
            <person name="Jarju S."/>
            <person name="Secka A."/>
            <person name="Antonio M."/>
            <person name="Oren A."/>
            <person name="Chaudhuri R.R."/>
            <person name="La Ragione R."/>
            <person name="Hildebrand F."/>
            <person name="Pallen M.J."/>
        </authorList>
    </citation>
    <scope>NUCLEOTIDE SEQUENCE</scope>
    <source>
        <strain evidence="11">ChiBcec18-1249</strain>
    </source>
</reference>
<feature type="domain" description="Tripartite ATP-independent periplasmic transporters DctQ component" evidence="10">
    <location>
        <begin position="27"/>
        <end position="155"/>
    </location>
</feature>
<evidence type="ECO:0000259" key="10">
    <source>
        <dbReference type="Pfam" id="PF04290"/>
    </source>
</evidence>
<keyword evidence="3" id="KW-1003">Cell membrane</keyword>
<comment type="caution">
    <text evidence="11">The sequence shown here is derived from an EMBL/GenBank/DDBJ whole genome shotgun (WGS) entry which is preliminary data.</text>
</comment>
<dbReference type="GO" id="GO:0015740">
    <property type="term" value="P:C4-dicarboxylate transport"/>
    <property type="evidence" value="ECO:0007669"/>
    <property type="project" value="TreeGrafter"/>
</dbReference>